<name>A0A6J4TMY5_9ACTN</name>
<gene>
    <name evidence="2" type="ORF">AVDCRST_MAG05-4023</name>
</gene>
<sequence>GNAEGNGQRPAAGRQGGPRPRVPGLLERHDRHGGRRRHRGRVRGGLRRDVVRLVRARARGRGPRIGGREVPGGGAGPRAPAGPEQARVLPERRRDHDAPLQQRQARGFGGRVPEVRGVLAGLWRAGRHKGGVPHGGGPQGGGPGVLLRAVRPGPGRGRGADEGGTAEGAEDRPGLPLHLPELLRTGRAGLGGVL</sequence>
<dbReference type="AlphaFoldDB" id="A0A6J4TMY5"/>
<feature type="compositionally biased region" description="Basic residues" evidence="1">
    <location>
        <begin position="31"/>
        <end position="45"/>
    </location>
</feature>
<feature type="non-terminal residue" evidence="2">
    <location>
        <position position="194"/>
    </location>
</feature>
<feature type="compositionally biased region" description="Gly residues" evidence="1">
    <location>
        <begin position="63"/>
        <end position="76"/>
    </location>
</feature>
<reference evidence="2" key="1">
    <citation type="submission" date="2020-02" db="EMBL/GenBank/DDBJ databases">
        <authorList>
            <person name="Meier V. D."/>
        </authorList>
    </citation>
    <scope>NUCLEOTIDE SEQUENCE</scope>
    <source>
        <strain evidence="2">AVDCRST_MAG05</strain>
    </source>
</reference>
<feature type="non-terminal residue" evidence="2">
    <location>
        <position position="1"/>
    </location>
</feature>
<feature type="region of interest" description="Disordered" evidence="1">
    <location>
        <begin position="1"/>
        <end position="87"/>
    </location>
</feature>
<feature type="compositionally biased region" description="Low complexity" evidence="1">
    <location>
        <begin position="7"/>
        <end position="25"/>
    </location>
</feature>
<feature type="compositionally biased region" description="Gly residues" evidence="1">
    <location>
        <begin position="132"/>
        <end position="144"/>
    </location>
</feature>
<accession>A0A6J4TMY5</accession>
<proteinExistence type="predicted"/>
<organism evidence="2">
    <name type="scientific">uncultured Rubrobacteraceae bacterium</name>
    <dbReference type="NCBI Taxonomy" id="349277"/>
    <lineage>
        <taxon>Bacteria</taxon>
        <taxon>Bacillati</taxon>
        <taxon>Actinomycetota</taxon>
        <taxon>Rubrobacteria</taxon>
        <taxon>Rubrobacterales</taxon>
        <taxon>Rubrobacteraceae</taxon>
        <taxon>environmental samples</taxon>
    </lineage>
</organism>
<evidence type="ECO:0000256" key="1">
    <source>
        <dbReference type="SAM" id="MobiDB-lite"/>
    </source>
</evidence>
<protein>
    <submittedName>
        <fullName evidence="2">Uncharacterized protein</fullName>
    </submittedName>
</protein>
<evidence type="ECO:0000313" key="2">
    <source>
        <dbReference type="EMBL" id="CAA9526567.1"/>
    </source>
</evidence>
<feature type="region of interest" description="Disordered" evidence="1">
    <location>
        <begin position="128"/>
        <end position="180"/>
    </location>
</feature>
<dbReference type="EMBL" id="CADCVM010000442">
    <property type="protein sequence ID" value="CAA9526567.1"/>
    <property type="molecule type" value="Genomic_DNA"/>
</dbReference>